<gene>
    <name evidence="3" type="ORF">HYPSUDRAFT_61218</name>
</gene>
<evidence type="ECO:0000313" key="4">
    <source>
        <dbReference type="Proteomes" id="UP000054270"/>
    </source>
</evidence>
<organism evidence="3 4">
    <name type="scientific">Hypholoma sublateritium (strain FD-334 SS-4)</name>
    <dbReference type="NCBI Taxonomy" id="945553"/>
    <lineage>
        <taxon>Eukaryota</taxon>
        <taxon>Fungi</taxon>
        <taxon>Dikarya</taxon>
        <taxon>Basidiomycota</taxon>
        <taxon>Agaricomycotina</taxon>
        <taxon>Agaricomycetes</taxon>
        <taxon>Agaricomycetidae</taxon>
        <taxon>Agaricales</taxon>
        <taxon>Agaricineae</taxon>
        <taxon>Strophariaceae</taxon>
        <taxon>Hypholoma</taxon>
    </lineage>
</organism>
<dbReference type="EMBL" id="KN817519">
    <property type="protein sequence ID" value="KJA29185.1"/>
    <property type="molecule type" value="Genomic_DNA"/>
</dbReference>
<feature type="transmembrane region" description="Helical" evidence="2">
    <location>
        <begin position="57"/>
        <end position="78"/>
    </location>
</feature>
<feature type="compositionally biased region" description="Basic and acidic residues" evidence="1">
    <location>
        <begin position="119"/>
        <end position="134"/>
    </location>
</feature>
<dbReference type="Proteomes" id="UP000054270">
    <property type="component" value="Unassembled WGS sequence"/>
</dbReference>
<name>A0A0D2QC66_HYPSF</name>
<keyword evidence="2" id="KW-0472">Membrane</keyword>
<dbReference type="OrthoDB" id="3038877at2759"/>
<feature type="region of interest" description="Disordered" evidence="1">
    <location>
        <begin position="111"/>
        <end position="136"/>
    </location>
</feature>
<accession>A0A0D2QC66</accession>
<keyword evidence="2" id="KW-0812">Transmembrane</keyword>
<evidence type="ECO:0000256" key="2">
    <source>
        <dbReference type="SAM" id="Phobius"/>
    </source>
</evidence>
<proteinExistence type="predicted"/>
<sequence>MLIQRTGDVEACPSGHLSCSSTNIAVAGGTDSDPLSTTPDAPVANTSYYSRPGVHRFIGIGMVIALVVVAFALWAYFAKYPRRKLAAMGCCVRRAKAGAAPKAGEAADAALGDAADDAEAQRAARDEKEREKARNQMLQAEPRGVIKEVSGGVVMYTEAPRPAMPPRRDRLPTAEWAFEHVHGVRFEARSPHHLRTPSAARPRS</sequence>
<dbReference type="AlphaFoldDB" id="A0A0D2QC66"/>
<protein>
    <submittedName>
        <fullName evidence="3">Uncharacterized protein</fullName>
    </submittedName>
</protein>
<evidence type="ECO:0000256" key="1">
    <source>
        <dbReference type="SAM" id="MobiDB-lite"/>
    </source>
</evidence>
<keyword evidence="4" id="KW-1185">Reference proteome</keyword>
<keyword evidence="2" id="KW-1133">Transmembrane helix</keyword>
<evidence type="ECO:0000313" key="3">
    <source>
        <dbReference type="EMBL" id="KJA29185.1"/>
    </source>
</evidence>
<reference evidence="4" key="1">
    <citation type="submission" date="2014-04" db="EMBL/GenBank/DDBJ databases">
        <title>Evolutionary Origins and Diversification of the Mycorrhizal Mutualists.</title>
        <authorList>
            <consortium name="DOE Joint Genome Institute"/>
            <consortium name="Mycorrhizal Genomics Consortium"/>
            <person name="Kohler A."/>
            <person name="Kuo A."/>
            <person name="Nagy L.G."/>
            <person name="Floudas D."/>
            <person name="Copeland A."/>
            <person name="Barry K.W."/>
            <person name="Cichocki N."/>
            <person name="Veneault-Fourrey C."/>
            <person name="LaButti K."/>
            <person name="Lindquist E.A."/>
            <person name="Lipzen A."/>
            <person name="Lundell T."/>
            <person name="Morin E."/>
            <person name="Murat C."/>
            <person name="Riley R."/>
            <person name="Ohm R."/>
            <person name="Sun H."/>
            <person name="Tunlid A."/>
            <person name="Henrissat B."/>
            <person name="Grigoriev I.V."/>
            <person name="Hibbett D.S."/>
            <person name="Martin F."/>
        </authorList>
    </citation>
    <scope>NUCLEOTIDE SEQUENCE [LARGE SCALE GENOMIC DNA]</scope>
    <source>
        <strain evidence="4">FD-334 SS-4</strain>
    </source>
</reference>